<evidence type="ECO:0000313" key="3">
    <source>
        <dbReference type="Proteomes" id="UP001275084"/>
    </source>
</evidence>
<dbReference type="AlphaFoldDB" id="A0AAJ0HMV3"/>
<reference evidence="2" key="1">
    <citation type="journal article" date="2023" name="Mol. Phylogenet. Evol.">
        <title>Genome-scale phylogeny and comparative genomics of the fungal order Sordariales.</title>
        <authorList>
            <person name="Hensen N."/>
            <person name="Bonometti L."/>
            <person name="Westerberg I."/>
            <person name="Brannstrom I.O."/>
            <person name="Guillou S."/>
            <person name="Cros-Aarteil S."/>
            <person name="Calhoun S."/>
            <person name="Haridas S."/>
            <person name="Kuo A."/>
            <person name="Mondo S."/>
            <person name="Pangilinan J."/>
            <person name="Riley R."/>
            <person name="LaButti K."/>
            <person name="Andreopoulos B."/>
            <person name="Lipzen A."/>
            <person name="Chen C."/>
            <person name="Yan M."/>
            <person name="Daum C."/>
            <person name="Ng V."/>
            <person name="Clum A."/>
            <person name="Steindorff A."/>
            <person name="Ohm R.A."/>
            <person name="Martin F."/>
            <person name="Silar P."/>
            <person name="Natvig D.O."/>
            <person name="Lalanne C."/>
            <person name="Gautier V."/>
            <person name="Ament-Velasquez S.L."/>
            <person name="Kruys A."/>
            <person name="Hutchinson M.I."/>
            <person name="Powell A.J."/>
            <person name="Barry K."/>
            <person name="Miller A.N."/>
            <person name="Grigoriev I.V."/>
            <person name="Debuchy R."/>
            <person name="Gladieux P."/>
            <person name="Hiltunen Thoren M."/>
            <person name="Johannesson H."/>
        </authorList>
    </citation>
    <scope>NUCLEOTIDE SEQUENCE</scope>
    <source>
        <strain evidence="2">CBS 955.72</strain>
    </source>
</reference>
<accession>A0AAJ0HMV3</accession>
<dbReference type="EMBL" id="JAUIQD010000003">
    <property type="protein sequence ID" value="KAK3357770.1"/>
    <property type="molecule type" value="Genomic_DNA"/>
</dbReference>
<organism evidence="2 3">
    <name type="scientific">Lasiosphaeria hispida</name>
    <dbReference type="NCBI Taxonomy" id="260671"/>
    <lineage>
        <taxon>Eukaryota</taxon>
        <taxon>Fungi</taxon>
        <taxon>Dikarya</taxon>
        <taxon>Ascomycota</taxon>
        <taxon>Pezizomycotina</taxon>
        <taxon>Sordariomycetes</taxon>
        <taxon>Sordariomycetidae</taxon>
        <taxon>Sordariales</taxon>
        <taxon>Lasiosphaeriaceae</taxon>
        <taxon>Lasiosphaeria</taxon>
    </lineage>
</organism>
<evidence type="ECO:0000313" key="2">
    <source>
        <dbReference type="EMBL" id="KAK3357770.1"/>
    </source>
</evidence>
<name>A0AAJ0HMV3_9PEZI</name>
<evidence type="ECO:0000256" key="1">
    <source>
        <dbReference type="SAM" id="MobiDB-lite"/>
    </source>
</evidence>
<comment type="caution">
    <text evidence="2">The sequence shown here is derived from an EMBL/GenBank/DDBJ whole genome shotgun (WGS) entry which is preliminary data.</text>
</comment>
<protein>
    <submittedName>
        <fullName evidence="2">Uncharacterized protein</fullName>
    </submittedName>
</protein>
<proteinExistence type="predicted"/>
<feature type="compositionally biased region" description="Basic and acidic residues" evidence="1">
    <location>
        <begin position="57"/>
        <end position="66"/>
    </location>
</feature>
<reference evidence="2" key="2">
    <citation type="submission" date="2023-06" db="EMBL/GenBank/DDBJ databases">
        <authorList>
            <consortium name="Lawrence Berkeley National Laboratory"/>
            <person name="Haridas S."/>
            <person name="Hensen N."/>
            <person name="Bonometti L."/>
            <person name="Westerberg I."/>
            <person name="Brannstrom I.O."/>
            <person name="Guillou S."/>
            <person name="Cros-Aarteil S."/>
            <person name="Calhoun S."/>
            <person name="Kuo A."/>
            <person name="Mondo S."/>
            <person name="Pangilinan J."/>
            <person name="Riley R."/>
            <person name="Labutti K."/>
            <person name="Andreopoulos B."/>
            <person name="Lipzen A."/>
            <person name="Chen C."/>
            <person name="Yanf M."/>
            <person name="Daum C."/>
            <person name="Ng V."/>
            <person name="Clum A."/>
            <person name="Steindorff A."/>
            <person name="Ohm R."/>
            <person name="Martin F."/>
            <person name="Silar P."/>
            <person name="Natvig D."/>
            <person name="Lalanne C."/>
            <person name="Gautier V."/>
            <person name="Ament-Velasquez S.L."/>
            <person name="Kruys A."/>
            <person name="Hutchinson M.I."/>
            <person name="Powell A.J."/>
            <person name="Barry K."/>
            <person name="Miller A.N."/>
            <person name="Grigoriev I.V."/>
            <person name="Debuchy R."/>
            <person name="Gladieux P."/>
            <person name="Thoren M.H."/>
            <person name="Johannesson H."/>
        </authorList>
    </citation>
    <scope>NUCLEOTIDE SEQUENCE</scope>
    <source>
        <strain evidence="2">CBS 955.72</strain>
    </source>
</reference>
<dbReference type="PROSITE" id="PS51257">
    <property type="entry name" value="PROKAR_LIPOPROTEIN"/>
    <property type="match status" value="1"/>
</dbReference>
<sequence length="100" mass="10824">MKTLSWNCSGSMFCWAEAGTLLLLVLSAIVGYSCNGLAMANEVRGVQQIEVMVQDKTGKEREHNDGENELVDGSCLKTPSGSTNAPNPHLGLCMRRCTFT</sequence>
<dbReference type="Proteomes" id="UP001275084">
    <property type="component" value="Unassembled WGS sequence"/>
</dbReference>
<keyword evidence="3" id="KW-1185">Reference proteome</keyword>
<feature type="region of interest" description="Disordered" evidence="1">
    <location>
        <begin position="57"/>
        <end position="83"/>
    </location>
</feature>
<gene>
    <name evidence="2" type="ORF">B0T25DRAFT_540107</name>
</gene>